<feature type="region of interest" description="Disordered" evidence="1">
    <location>
        <begin position="637"/>
        <end position="656"/>
    </location>
</feature>
<name>A0A3G2T339_9GAMM</name>
<evidence type="ECO:0000313" key="3">
    <source>
        <dbReference type="Proteomes" id="UP000279962"/>
    </source>
</evidence>
<evidence type="ECO:0000313" key="2">
    <source>
        <dbReference type="EMBL" id="AYO54382.1"/>
    </source>
</evidence>
<feature type="region of interest" description="Disordered" evidence="1">
    <location>
        <begin position="1"/>
        <end position="32"/>
    </location>
</feature>
<feature type="compositionally biased region" description="Low complexity" evidence="1">
    <location>
        <begin position="280"/>
        <end position="294"/>
    </location>
</feature>
<proteinExistence type="predicted"/>
<protein>
    <submittedName>
        <fullName evidence="2">Uncharacterized protein</fullName>
    </submittedName>
</protein>
<sequence>MYGLKKRSKDESGLIQGAGTGTSDDVKKNVPAGSYIMPADSTQQIGTNNLKNMGNPTPVNLSNGEFQMSPDQVHSVGVQALDAMKDQTHTPVDQPQLGFKPGQKPEMYFANGGEVGNEWLKQKAAPQTFAENMSRYTSNKSIADISKSSTLQTGQAISTQPKSIVSQSRPQIPTNQAQPSTPQTSGFGAFAKNMIAPEHDDGSWNAVGGLMNTATGLGKAGVGAAGGLMGGLAEGVRGLASWVADGDNSDSGNIVGPSLDFAGDGLKQAKLGIRQAFARSPSTQTETPTSTSQPALTANKTVATVTQPLKSNAVPSPLATTDVKTSVNTANTATQAPKADPFNLGSAQTNTQPQANPYAIQQKGNAFSYANPNAAAQARANGVPELQSSGVQKGVGVQGIKDFMARTPEMNLGMQGYGNIERRAQIPQRTVEQEAERQEIIRAASTPIKGARGLTANQIRTLSDMNQGDANRANDVYKTDANNDATIQREAMGQSAQNYRAELGEQGANSRLNANLNLDAQKFNASNDLANRQFSAEQLNNMPARMKQAYELNLLKQYEAAETAEERQSLTEKLGMVRGQQSQQGGSRVMAINGGETIDEKGNIIKNADVLINNQTGQRIDSAQSQGLPPNMVKQVGTSNGKPVYEDANGNRFVNG</sequence>
<evidence type="ECO:0000256" key="1">
    <source>
        <dbReference type="SAM" id="MobiDB-lite"/>
    </source>
</evidence>
<organism evidence="2 3">
    <name type="scientific">Acinetobacter wuhouensis</name>
    <dbReference type="NCBI Taxonomy" id="1879050"/>
    <lineage>
        <taxon>Bacteria</taxon>
        <taxon>Pseudomonadati</taxon>
        <taxon>Pseudomonadota</taxon>
        <taxon>Gammaproteobacteria</taxon>
        <taxon>Moraxellales</taxon>
        <taxon>Moraxellaceae</taxon>
        <taxon>Acinetobacter</taxon>
    </lineage>
</organism>
<dbReference type="EMBL" id="CP033133">
    <property type="protein sequence ID" value="AYO54382.1"/>
    <property type="molecule type" value="Genomic_DNA"/>
</dbReference>
<dbReference type="AlphaFoldDB" id="A0A3G2T339"/>
<gene>
    <name evidence="2" type="ORF">CDG68_12365</name>
</gene>
<feature type="region of interest" description="Disordered" evidence="1">
    <location>
        <begin position="152"/>
        <end position="185"/>
    </location>
</feature>
<dbReference type="Proteomes" id="UP000279962">
    <property type="component" value="Chromosome"/>
</dbReference>
<accession>A0A3G2T339</accession>
<reference evidence="2 3" key="1">
    <citation type="submission" date="2018-10" db="EMBL/GenBank/DDBJ databases">
        <title>The complete genome of Acinetobacter wuhouensis strain WCHAW010062.</title>
        <authorList>
            <person name="Hu Y."/>
            <person name="Long H."/>
            <person name="Feng Y."/>
            <person name="Zong Z."/>
        </authorList>
    </citation>
    <scope>NUCLEOTIDE SEQUENCE [LARGE SCALE GENOMIC DNA]</scope>
    <source>
        <strain evidence="2 3">WCHAW010062</strain>
    </source>
</reference>
<dbReference type="RefSeq" id="WP_087554393.1">
    <property type="nucleotide sequence ID" value="NZ_CP033133.1"/>
</dbReference>
<feature type="region of interest" description="Disordered" evidence="1">
    <location>
        <begin position="279"/>
        <end position="298"/>
    </location>
</feature>